<feature type="domain" description="RNA polymerase Rpb2" evidence="11">
    <location>
        <begin position="1088"/>
        <end position="1178"/>
    </location>
</feature>
<geneLocation type="nucleomorph" evidence="16"/>
<organism evidence="16">
    <name type="scientific">Amorphochlora amoebiformis</name>
    <dbReference type="NCBI Taxonomy" id="1561963"/>
    <lineage>
        <taxon>Eukaryota</taxon>
        <taxon>Sar</taxon>
        <taxon>Rhizaria</taxon>
        <taxon>Cercozoa</taxon>
        <taxon>Chlorarachniophyceae</taxon>
        <taxon>Amorphochlora</taxon>
    </lineage>
</organism>
<evidence type="ECO:0000256" key="6">
    <source>
        <dbReference type="ARBA" id="ARBA00022833"/>
    </source>
</evidence>
<dbReference type="InterPro" id="IPR007120">
    <property type="entry name" value="DNA-dir_RNAP_su2_dom"/>
</dbReference>
<dbReference type="GO" id="GO:0000428">
    <property type="term" value="C:DNA-directed RNA polymerase complex"/>
    <property type="evidence" value="ECO:0007669"/>
    <property type="project" value="UniProtKB-KW"/>
</dbReference>
<comment type="similarity">
    <text evidence="1 8">Belongs to the RNA polymerase beta chain family.</text>
</comment>
<dbReference type="SUPFAM" id="SSF64484">
    <property type="entry name" value="beta and beta-prime subunits of DNA dependent RNA-polymerase"/>
    <property type="match status" value="1"/>
</dbReference>
<evidence type="ECO:0000259" key="11">
    <source>
        <dbReference type="Pfam" id="PF04560"/>
    </source>
</evidence>
<keyword evidence="3 9" id="KW-0808">Transferase</keyword>
<dbReference type="Pfam" id="PF04563">
    <property type="entry name" value="RNA_pol_Rpb2_1"/>
    <property type="match status" value="1"/>
</dbReference>
<dbReference type="EMBL" id="AB996604">
    <property type="protein sequence ID" value="BAS01941.1"/>
    <property type="molecule type" value="Genomic_DNA"/>
</dbReference>
<dbReference type="Gene3D" id="2.40.50.150">
    <property type="match status" value="1"/>
</dbReference>
<dbReference type="GO" id="GO:0006351">
    <property type="term" value="P:DNA-templated transcription"/>
    <property type="evidence" value="ECO:0007669"/>
    <property type="project" value="InterPro"/>
</dbReference>
<evidence type="ECO:0000259" key="15">
    <source>
        <dbReference type="Pfam" id="PF04566"/>
    </source>
</evidence>
<evidence type="ECO:0000256" key="4">
    <source>
        <dbReference type="ARBA" id="ARBA00022695"/>
    </source>
</evidence>
<dbReference type="GO" id="GO:0032549">
    <property type="term" value="F:ribonucleoside binding"/>
    <property type="evidence" value="ECO:0007669"/>
    <property type="project" value="InterPro"/>
</dbReference>
<dbReference type="GO" id="GO:0003899">
    <property type="term" value="F:DNA-directed RNA polymerase activity"/>
    <property type="evidence" value="ECO:0007669"/>
    <property type="project" value="UniProtKB-EC"/>
</dbReference>
<keyword evidence="4 9" id="KW-0548">Nucleotidyltransferase</keyword>
<sequence>MRNKLNKNDTFSLISLFFRCNGLVNQQKDSYNRFISYEIQRIVNRSPILSIKNIVDSKKYSISKKSIHYRIKYSQIYFSKPILHESSGDNVILSPYISRIRNLTLNIINRYSSDIFIDLIKVFFEKELNSFKYTNKKRKLLEKVWIGKIPSMLGSKVCNTENYNYESKIIKNECPYDDGGYFIINGNEKVLVAQERMIKNHVYVFKRKSNNVLKFSAQCRYSTKFRSQNLKYSNKGYIIYVKVNKKIINQYNYRWSGIQIKMTSLKNEIPLVVVLKSLGLNNDKDILLLIFKTFNESKYNELFYTSLLESLNIVNQKMALRYIGKRTFGISLTSNKTEYENIANDLLDSKLLPHMGVTKKDRIKKAFFLCYMAKRMIDVALDNNNEDDKDSYKNKRVDLSGFLLSSLFNNLFNKFIKETKRNLVKWITSKKFISINLILKQTIITNGFHFALATGNWINDGTLDYKTGVSQLLNRMSFLSMLSHLGRLNSSFMCSGKVLDVRKVHKSYWGIICPCETPEGQTCGIVKNFAFLTYISSASSIDEKLKNFILSIIKTEKIHTEQKLIPHASFILNGSIIGLTDHPSKIFRFLLYLRRLSFIRFDISIYFIEQINSIFMWTDSGRLKRPCMILKNSNLLINKTALNYSLLFENIRISWRYLLQNSFIEYLDILEIENSILYKKLKPRKFLYLKNGKLILRLRNHVELNISCILGISASQIPFIQHNQSPRNTYQSSMGKQSIGINALNKTSRFETRANYLEYFQRPLIFTKQKRLLRGFELPTGLNTIVAIMSYTGHNQEDSIIASSYSFERGLFRTIISKSFTAKESSISLESKETIGLKENEMIPNINMDFDGTCKIGSFVKGADIIVSKTLEMENSCSINAIGSNTPLIQIDSSIRLPPNNQGVVDSVLITTNEEGYKLVKTKVLENLQIRSLRDPVIGDKFSSQHGQKGIIGMTFTENYMPVSENSIVPDMVLNPHAIPSRMTIGHLIETVAAKASALSGNSIDATPFMIRNNPKINEHLEKLNYTSDGLEIMINGFTTIQIPLKIFIGPVYYQRLRHMVIDKYFSRSTGPYETLTRQPVEGRNREGGLRFGEMERDCVLGHGAAFLLKDRLLDNSDVYRLHICEKSGFICPANLKSQTFWSTIWTKTSVCQIFIPYACKLLFQELFSMCISPRISTSAIK</sequence>
<reference evidence="16" key="1">
    <citation type="journal article" date="2015" name="Genome Biol. Evol.">
        <title>Nucleomorph Genome Sequences of Two Chlorarachniophytes, Amorphochlora amoebiformis and Lotharella vacuolata.</title>
        <authorList>
            <person name="Suzuki S."/>
            <person name="Shirato S."/>
            <person name="Hirakawa Y."/>
            <person name="Ishida K."/>
        </authorList>
    </citation>
    <scope>NUCLEOTIDE SEQUENCE</scope>
    <source>
        <strain evidence="16">CCMP2058</strain>
    </source>
</reference>
<dbReference type="Gene3D" id="3.90.1800.10">
    <property type="entry name" value="RNA polymerase alpha subunit dimerisation domain"/>
    <property type="match status" value="1"/>
</dbReference>
<dbReference type="InterPro" id="IPR007641">
    <property type="entry name" value="RNA_pol_Rpb2_7"/>
</dbReference>
<comment type="function">
    <text evidence="9">DNA-dependent RNA polymerase catalyzes the transcription of DNA into RNA using the four ribonucleoside triphosphates as substrates.</text>
</comment>
<keyword evidence="16" id="KW-0542">Nucleomorph</keyword>
<keyword evidence="7 9" id="KW-0804">Transcription</keyword>
<evidence type="ECO:0000259" key="13">
    <source>
        <dbReference type="Pfam" id="PF04563"/>
    </source>
</evidence>
<feature type="domain" description="DNA-directed RNA polymerase subunit 2 hybrid-binding" evidence="10">
    <location>
        <begin position="714"/>
        <end position="1086"/>
    </location>
</feature>
<keyword evidence="2 9" id="KW-0240">DNA-directed RNA polymerase</keyword>
<dbReference type="Gene3D" id="3.90.1100.10">
    <property type="match status" value="2"/>
</dbReference>
<dbReference type="Pfam" id="PF04560">
    <property type="entry name" value="RNA_pol_Rpb2_7"/>
    <property type="match status" value="1"/>
</dbReference>
<keyword evidence="6" id="KW-0862">Zinc</keyword>
<dbReference type="Pfam" id="PF00562">
    <property type="entry name" value="RNA_pol_Rpb2_6"/>
    <property type="match status" value="1"/>
</dbReference>
<evidence type="ECO:0000259" key="10">
    <source>
        <dbReference type="Pfam" id="PF00562"/>
    </source>
</evidence>
<dbReference type="Pfam" id="PF04565">
    <property type="entry name" value="RNA_pol_Rpb2_3"/>
    <property type="match status" value="1"/>
</dbReference>
<evidence type="ECO:0000313" key="16">
    <source>
        <dbReference type="EMBL" id="BAS01941.1"/>
    </source>
</evidence>
<accession>A0A0H5BIG9</accession>
<dbReference type="InterPro" id="IPR015712">
    <property type="entry name" value="DNA-dir_RNA_pol_su2"/>
</dbReference>
<feature type="domain" description="RNA polymerase Rpb2" evidence="14">
    <location>
        <begin position="471"/>
        <end position="535"/>
    </location>
</feature>
<dbReference type="Pfam" id="PF04561">
    <property type="entry name" value="RNA_pol_Rpb2_2"/>
    <property type="match status" value="1"/>
</dbReference>
<dbReference type="Pfam" id="PF04566">
    <property type="entry name" value="RNA_pol_Rpb2_4"/>
    <property type="match status" value="1"/>
</dbReference>
<proteinExistence type="inferred from homology"/>
<evidence type="ECO:0000256" key="2">
    <source>
        <dbReference type="ARBA" id="ARBA00022478"/>
    </source>
</evidence>
<dbReference type="InterPro" id="IPR007646">
    <property type="entry name" value="RNA_pol_Rpb2_4"/>
</dbReference>
<evidence type="ECO:0000256" key="9">
    <source>
        <dbReference type="RuleBase" id="RU363031"/>
    </source>
</evidence>
<dbReference type="PROSITE" id="PS01166">
    <property type="entry name" value="RNA_POL_BETA"/>
    <property type="match status" value="1"/>
</dbReference>
<evidence type="ECO:0000256" key="8">
    <source>
        <dbReference type="RuleBase" id="RU000434"/>
    </source>
</evidence>
<dbReference type="EC" id="2.7.7.6" evidence="9"/>
<evidence type="ECO:0000256" key="5">
    <source>
        <dbReference type="ARBA" id="ARBA00022723"/>
    </source>
</evidence>
<dbReference type="GO" id="GO:0046872">
    <property type="term" value="F:metal ion binding"/>
    <property type="evidence" value="ECO:0007669"/>
    <property type="project" value="UniProtKB-KW"/>
</dbReference>
<dbReference type="InterPro" id="IPR007642">
    <property type="entry name" value="RNA_pol_Rpb2_2"/>
</dbReference>
<dbReference type="InterPro" id="IPR007645">
    <property type="entry name" value="RNA_pol_Rpb2_3"/>
</dbReference>
<dbReference type="FunFam" id="3.90.1800.10:FF:000002">
    <property type="entry name" value="DNA-directed RNA polymerase subunit beta"/>
    <property type="match status" value="1"/>
</dbReference>
<feature type="domain" description="RNA polymerase Rpb2" evidence="12">
    <location>
        <begin position="199"/>
        <end position="398"/>
    </location>
</feature>
<dbReference type="Gene3D" id="2.40.270.10">
    <property type="entry name" value="DNA-directed RNA polymerase, subunit 2, domain 6"/>
    <property type="match status" value="1"/>
</dbReference>
<dbReference type="InterPro" id="IPR037033">
    <property type="entry name" value="DNA-dir_RNAP_su2_hyb_sf"/>
</dbReference>
<dbReference type="GO" id="GO:0003677">
    <property type="term" value="F:DNA binding"/>
    <property type="evidence" value="ECO:0007669"/>
    <property type="project" value="InterPro"/>
</dbReference>
<evidence type="ECO:0000259" key="14">
    <source>
        <dbReference type="Pfam" id="PF04565"/>
    </source>
</evidence>
<dbReference type="InterPro" id="IPR007121">
    <property type="entry name" value="RNA_pol_bsu_CS"/>
</dbReference>
<keyword evidence="5" id="KW-0479">Metal-binding</keyword>
<feature type="domain" description="RNA polymerase beta subunit protrusion" evidence="13">
    <location>
        <begin position="22"/>
        <end position="445"/>
    </location>
</feature>
<evidence type="ECO:0000259" key="12">
    <source>
        <dbReference type="Pfam" id="PF04561"/>
    </source>
</evidence>
<comment type="catalytic activity">
    <reaction evidence="9">
        <text>RNA(n) + a ribonucleoside 5'-triphosphate = RNA(n+1) + diphosphate</text>
        <dbReference type="Rhea" id="RHEA:21248"/>
        <dbReference type="Rhea" id="RHEA-COMP:14527"/>
        <dbReference type="Rhea" id="RHEA-COMP:17342"/>
        <dbReference type="ChEBI" id="CHEBI:33019"/>
        <dbReference type="ChEBI" id="CHEBI:61557"/>
        <dbReference type="ChEBI" id="CHEBI:140395"/>
        <dbReference type="EC" id="2.7.7.6"/>
    </reaction>
</comment>
<name>A0A0H5BIG9_9EUKA</name>
<dbReference type="PANTHER" id="PTHR20856">
    <property type="entry name" value="DNA-DIRECTED RNA POLYMERASE I SUBUNIT 2"/>
    <property type="match status" value="1"/>
</dbReference>
<dbReference type="InterPro" id="IPR014724">
    <property type="entry name" value="RNA_pol_RPB2_OB-fold"/>
</dbReference>
<feature type="domain" description="RNA polymerase Rpb2" evidence="15">
    <location>
        <begin position="572"/>
        <end position="630"/>
    </location>
</feature>
<evidence type="ECO:0000256" key="3">
    <source>
        <dbReference type="ARBA" id="ARBA00022679"/>
    </source>
</evidence>
<protein>
    <recommendedName>
        <fullName evidence="9">DNA-directed RNA polymerase subunit beta</fullName>
        <ecNumber evidence="9">2.7.7.6</ecNumber>
    </recommendedName>
</protein>
<dbReference type="AlphaFoldDB" id="A0A0H5BIG9"/>
<evidence type="ECO:0000256" key="1">
    <source>
        <dbReference type="ARBA" id="ARBA00006835"/>
    </source>
</evidence>
<dbReference type="InterPro" id="IPR007644">
    <property type="entry name" value="RNA_pol_bsu_protrusion"/>
</dbReference>
<dbReference type="CDD" id="cd00653">
    <property type="entry name" value="RNA_pol_B_RPB2"/>
    <property type="match status" value="1"/>
</dbReference>
<gene>
    <name evidence="16" type="primary">rpb2</name>
</gene>
<evidence type="ECO:0000256" key="7">
    <source>
        <dbReference type="ARBA" id="ARBA00023163"/>
    </source>
</evidence>